<protein>
    <submittedName>
        <fullName evidence="1">Uncharacterized protein</fullName>
    </submittedName>
</protein>
<reference evidence="1 2" key="2">
    <citation type="submission" date="2020-03" db="EMBL/GenBank/DDBJ databases">
        <title>Kangsaoukella pontilimi gen. nov., sp. nov., a new member of the family Rhodobacteraceae isolated from a tidal mudflat.</title>
        <authorList>
            <person name="Kim I.S."/>
        </authorList>
    </citation>
    <scope>NUCLEOTIDE SEQUENCE [LARGE SCALE GENOMIC DNA]</scope>
    <source>
        <strain evidence="1 2">GH1-50</strain>
    </source>
</reference>
<dbReference type="EMBL" id="WUPT01000002">
    <property type="protein sequence ID" value="MXQ08686.1"/>
    <property type="molecule type" value="Genomic_DNA"/>
</dbReference>
<sequence length="72" mass="7504">MIIPIEKLSWGNVMHMRVFTAAVVCLAVYLAFGDFIHGSRLSAPENFVGDVGRGIGTVISGAATTVIAAIGI</sequence>
<proteinExistence type="predicted"/>
<name>A0A7C9ISK5_9RHOB</name>
<gene>
    <name evidence="1" type="ORF">GQ651_12590</name>
</gene>
<evidence type="ECO:0000313" key="1">
    <source>
        <dbReference type="EMBL" id="MXQ08686.1"/>
    </source>
</evidence>
<accession>A0A7C9ISK5</accession>
<organism evidence="1 2">
    <name type="scientific">Kangsaoukella pontilimi</name>
    <dbReference type="NCBI Taxonomy" id="2691042"/>
    <lineage>
        <taxon>Bacteria</taxon>
        <taxon>Pseudomonadati</taxon>
        <taxon>Pseudomonadota</taxon>
        <taxon>Alphaproteobacteria</taxon>
        <taxon>Rhodobacterales</taxon>
        <taxon>Paracoccaceae</taxon>
        <taxon>Kangsaoukella</taxon>
    </lineage>
</organism>
<dbReference type="RefSeq" id="WP_160764594.1">
    <property type="nucleotide sequence ID" value="NZ_WUPT01000002.1"/>
</dbReference>
<reference evidence="1 2" key="1">
    <citation type="submission" date="2019-12" db="EMBL/GenBank/DDBJ databases">
        <authorList>
            <person name="Lee S.D."/>
        </authorList>
    </citation>
    <scope>NUCLEOTIDE SEQUENCE [LARGE SCALE GENOMIC DNA]</scope>
    <source>
        <strain evidence="1 2">GH1-50</strain>
    </source>
</reference>
<evidence type="ECO:0000313" key="2">
    <source>
        <dbReference type="Proteomes" id="UP000480350"/>
    </source>
</evidence>
<dbReference type="AlphaFoldDB" id="A0A7C9ISK5"/>
<comment type="caution">
    <text evidence="1">The sequence shown here is derived from an EMBL/GenBank/DDBJ whole genome shotgun (WGS) entry which is preliminary data.</text>
</comment>
<dbReference type="Proteomes" id="UP000480350">
    <property type="component" value="Unassembled WGS sequence"/>
</dbReference>
<keyword evidence="2" id="KW-1185">Reference proteome</keyword>